<evidence type="ECO:0000313" key="2">
    <source>
        <dbReference type="EMBL" id="KAF9544524.1"/>
    </source>
</evidence>
<organism evidence="2 3">
    <name type="scientific">Mortierella hygrophila</name>
    <dbReference type="NCBI Taxonomy" id="979708"/>
    <lineage>
        <taxon>Eukaryota</taxon>
        <taxon>Fungi</taxon>
        <taxon>Fungi incertae sedis</taxon>
        <taxon>Mucoromycota</taxon>
        <taxon>Mortierellomycotina</taxon>
        <taxon>Mortierellomycetes</taxon>
        <taxon>Mortierellales</taxon>
        <taxon>Mortierellaceae</taxon>
        <taxon>Mortierella</taxon>
    </lineage>
</organism>
<keyword evidence="3" id="KW-1185">Reference proteome</keyword>
<sequence>MPTSKERNSICQPLFWNTLFLRDDERTERYTASQEGMASSGRNIDSVRSLQTRGTFLTYYTVGLVRYLRNTAPSGNGSGQFTRPNWVPCETIEGTELAAPLPPFTNLRHFRASMRLMDVSESGEVEMAMDQDAKNFDDGSLVLSTEPLTNLRYQRLPDNYRRYHADQFCPFLEQSPRLESWYVPCITESADIEAITRTIRAHCKEIKELYNGMPYANYKGELVMSVIEAMKPQWLERFSFAGYHDDLRHLMIYVHVPSAYSDSDPPQWAMFERLCLHTGSFQQLKFSDLRGATVVVDTTYNNPPQEIDYSKLTFPGLLTLGDTSTREPGYVSLLKDLKQLKTLRGSFSYLNTQTFSYPLLPPPHIPLHNKMNLNSIRNSLHVVIPVAADDAQISFSEHSEPASGDASTREDANTPQSAEAGGSHPGPPGSDNGTRAEQANVGLD</sequence>
<proteinExistence type="predicted"/>
<feature type="region of interest" description="Disordered" evidence="1">
    <location>
        <begin position="396"/>
        <end position="444"/>
    </location>
</feature>
<comment type="caution">
    <text evidence="2">The sequence shown here is derived from an EMBL/GenBank/DDBJ whole genome shotgun (WGS) entry which is preliminary data.</text>
</comment>
<gene>
    <name evidence="2" type="ORF">EC957_011920</name>
</gene>
<dbReference type="Proteomes" id="UP000723463">
    <property type="component" value="Unassembled WGS sequence"/>
</dbReference>
<evidence type="ECO:0000313" key="3">
    <source>
        <dbReference type="Proteomes" id="UP000723463"/>
    </source>
</evidence>
<protein>
    <submittedName>
        <fullName evidence="2">Uncharacterized protein</fullName>
    </submittedName>
</protein>
<dbReference type="AlphaFoldDB" id="A0A9P6F8S3"/>
<evidence type="ECO:0000256" key="1">
    <source>
        <dbReference type="SAM" id="MobiDB-lite"/>
    </source>
</evidence>
<dbReference type="EMBL" id="JAAAXW010000089">
    <property type="protein sequence ID" value="KAF9544524.1"/>
    <property type="molecule type" value="Genomic_DNA"/>
</dbReference>
<reference evidence="2" key="1">
    <citation type="journal article" date="2020" name="Fungal Divers.">
        <title>Resolving the Mortierellaceae phylogeny through synthesis of multi-gene phylogenetics and phylogenomics.</title>
        <authorList>
            <person name="Vandepol N."/>
            <person name="Liber J."/>
            <person name="Desiro A."/>
            <person name="Na H."/>
            <person name="Kennedy M."/>
            <person name="Barry K."/>
            <person name="Grigoriev I.V."/>
            <person name="Miller A.N."/>
            <person name="O'Donnell K."/>
            <person name="Stajich J.E."/>
            <person name="Bonito G."/>
        </authorList>
    </citation>
    <scope>NUCLEOTIDE SEQUENCE</scope>
    <source>
        <strain evidence="2">NRRL 2591</strain>
    </source>
</reference>
<accession>A0A9P6F8S3</accession>
<name>A0A9P6F8S3_9FUNG</name>